<dbReference type="Proteomes" id="UP001652623">
    <property type="component" value="Chromosome 1"/>
</dbReference>
<dbReference type="InterPro" id="IPR004457">
    <property type="entry name" value="Znf_ZPR1"/>
</dbReference>
<feature type="domain" description="Zinc finger ZPR1-type" evidence="5">
    <location>
        <begin position="275"/>
        <end position="435"/>
    </location>
</feature>
<keyword evidence="3" id="KW-0863">Zinc-finger</keyword>
<dbReference type="InterPro" id="IPR056180">
    <property type="entry name" value="ZPR1_jr_dom"/>
</dbReference>
<accession>A0ABM3I8M7</accession>
<gene>
    <name evidence="7" type="primary">LOC107415666</name>
</gene>
<organism evidence="6 7">
    <name type="scientific">Ziziphus jujuba</name>
    <name type="common">Chinese jujube</name>
    <name type="synonym">Ziziphus sativa</name>
    <dbReference type="NCBI Taxonomy" id="326968"/>
    <lineage>
        <taxon>Eukaryota</taxon>
        <taxon>Viridiplantae</taxon>
        <taxon>Streptophyta</taxon>
        <taxon>Embryophyta</taxon>
        <taxon>Tracheophyta</taxon>
        <taxon>Spermatophyta</taxon>
        <taxon>Magnoliopsida</taxon>
        <taxon>eudicotyledons</taxon>
        <taxon>Gunneridae</taxon>
        <taxon>Pentapetalae</taxon>
        <taxon>rosids</taxon>
        <taxon>fabids</taxon>
        <taxon>Rosales</taxon>
        <taxon>Rhamnaceae</taxon>
        <taxon>Paliureae</taxon>
        <taxon>Ziziphus</taxon>
    </lineage>
</organism>
<dbReference type="GeneID" id="107415666"/>
<dbReference type="NCBIfam" id="TIGR00310">
    <property type="entry name" value="ZPR1_znf"/>
    <property type="match status" value="2"/>
</dbReference>
<dbReference type="PANTHER" id="PTHR10876:SF0">
    <property type="entry name" value="ZINC FINGER PROTEIN ZPR1"/>
    <property type="match status" value="1"/>
</dbReference>
<dbReference type="Pfam" id="PF03367">
    <property type="entry name" value="Zn_ribbon_ZPR1"/>
    <property type="match status" value="2"/>
</dbReference>
<keyword evidence="6" id="KW-1185">Reference proteome</keyword>
<dbReference type="InterPro" id="IPR042451">
    <property type="entry name" value="ZPR1_A/B_dom"/>
</dbReference>
<reference evidence="6" key="1">
    <citation type="submission" date="2025-05" db="UniProtKB">
        <authorList>
            <consortium name="RefSeq"/>
        </authorList>
    </citation>
    <scope>NUCLEOTIDE SEQUENCE [LARGE SCALE GENOMIC DNA]</scope>
</reference>
<dbReference type="RefSeq" id="XP_048323310.2">
    <property type="nucleotide sequence ID" value="XM_048467353.2"/>
</dbReference>
<proteinExistence type="inferred from homology"/>
<evidence type="ECO:0000313" key="6">
    <source>
        <dbReference type="Proteomes" id="UP001652623"/>
    </source>
</evidence>
<dbReference type="PANTHER" id="PTHR10876">
    <property type="entry name" value="ZINC FINGER PROTEIN ZPR1"/>
    <property type="match status" value="1"/>
</dbReference>
<comment type="similarity">
    <text evidence="1">Belongs to the ZPR1 family.</text>
</comment>
<evidence type="ECO:0000256" key="3">
    <source>
        <dbReference type="ARBA" id="ARBA00022771"/>
    </source>
</evidence>
<feature type="domain" description="Zinc finger ZPR1-type" evidence="5">
    <location>
        <begin position="35"/>
        <end position="179"/>
    </location>
</feature>
<dbReference type="Gene3D" id="2.20.25.420">
    <property type="entry name" value="ZPR1, zinc finger domain"/>
    <property type="match status" value="2"/>
</dbReference>
<dbReference type="InterPro" id="IPR040141">
    <property type="entry name" value="ZPR1"/>
</dbReference>
<dbReference type="InterPro" id="IPR042452">
    <property type="entry name" value="ZPR1_Znf1/2"/>
</dbReference>
<dbReference type="SMART" id="SM00709">
    <property type="entry name" value="Zpr1"/>
    <property type="match status" value="2"/>
</dbReference>
<evidence type="ECO:0000313" key="7">
    <source>
        <dbReference type="RefSeq" id="XP_048323310.2"/>
    </source>
</evidence>
<evidence type="ECO:0000259" key="5">
    <source>
        <dbReference type="SMART" id="SM00709"/>
    </source>
</evidence>
<protein>
    <submittedName>
        <fullName evidence="7">Uncharacterized protein LOC107415666 isoform X2</fullName>
    </submittedName>
</protein>
<sequence>MEEAGGKEQIGDVRSVVEAVSSNDYADAPLYQVDSLCMRCGENGITRFLLTLIPHFRKILLSAFECPHCGERNNEVQFAGELQPKGCSYRLQVPSGDPKMLNRQVVKSESATIKIPELDFEIPPEAQRGTLSTVEGILVRAAAELEALQEERKLKACAKGDSPFTFILDDPAGNSFIENPCAPSHDSSLSINFYERTPEQQALLGYLVDSSQAGDHSDGASSIVPNNASDQVQREPHWSIGASAGHRAIAQSNSSEIAEALFRYTAPEEVMAFPSTCGACATRCETRMFVTKIPYFQEVIVMASTCDTCGYRNSELKPGGRIPEKGKRITLCARNIKDLSRDVIKSDTASVRIPELDLELTSGTLGGVVTTVEGLITKISESLERVHGFTFGDSLDEYKRSKWVDFKSKLNKLLCFEEPWTLILDDALANSFIAPVTDDIKDDHQLIFEEYERSWEQNEELGLNDIDTSSADAAYNLTDTTVKELEG</sequence>
<keyword evidence="4" id="KW-0862">Zinc</keyword>
<dbReference type="Pfam" id="PF22794">
    <property type="entry name" value="jr-ZPR1"/>
    <property type="match status" value="2"/>
</dbReference>
<evidence type="ECO:0000256" key="4">
    <source>
        <dbReference type="ARBA" id="ARBA00022833"/>
    </source>
</evidence>
<name>A0ABM3I8M7_ZIZJJ</name>
<keyword evidence="2" id="KW-0479">Metal-binding</keyword>
<evidence type="ECO:0000256" key="1">
    <source>
        <dbReference type="ARBA" id="ARBA00008354"/>
    </source>
</evidence>
<dbReference type="Gene3D" id="2.60.120.1040">
    <property type="entry name" value="ZPR1, A/B domain"/>
    <property type="match status" value="2"/>
</dbReference>
<evidence type="ECO:0000256" key="2">
    <source>
        <dbReference type="ARBA" id="ARBA00022723"/>
    </source>
</evidence>
<reference evidence="7" key="2">
    <citation type="submission" date="2025-08" db="UniProtKB">
        <authorList>
            <consortium name="RefSeq"/>
        </authorList>
    </citation>
    <scope>IDENTIFICATION</scope>
    <source>
        <tissue evidence="7">Seedling</tissue>
    </source>
</reference>